<evidence type="ECO:0000313" key="2">
    <source>
        <dbReference type="Proteomes" id="UP000326914"/>
    </source>
</evidence>
<name>A0A5J6Z8Z5_9GAMM</name>
<sequence length="141" mass="16481">MSSNINLVDKLNPISFEKNDNLKIKINPNDFEHISKKIEDYRKELNKNSKNYKTSKDIKITTSSNETELNLIKLESLYEKFLSELDKVENIKRKSTENNEIDVNNNINKFKNISSVKKKLLLNSLLKPLLKPLLNPLFNLF</sequence>
<evidence type="ECO:0000313" key="1">
    <source>
        <dbReference type="EMBL" id="QFQ31842.1"/>
    </source>
</evidence>
<dbReference type="AlphaFoldDB" id="A0A5J6Z8Z5"/>
<organism evidence="1 2">
    <name type="scientific">Buchnera aphidicola</name>
    <name type="common">Aphis gossypii</name>
    <dbReference type="NCBI Taxonomy" id="98785"/>
    <lineage>
        <taxon>Bacteria</taxon>
        <taxon>Pseudomonadati</taxon>
        <taxon>Pseudomonadota</taxon>
        <taxon>Gammaproteobacteria</taxon>
        <taxon>Enterobacterales</taxon>
        <taxon>Erwiniaceae</taxon>
        <taxon>Buchnera</taxon>
    </lineage>
</organism>
<dbReference type="Proteomes" id="UP000326914">
    <property type="component" value="Chromosome"/>
</dbReference>
<dbReference type="EMBL" id="CP042426">
    <property type="protein sequence ID" value="QFQ31842.1"/>
    <property type="molecule type" value="Genomic_DNA"/>
</dbReference>
<accession>A0A5J6Z8Z5</accession>
<proteinExistence type="predicted"/>
<dbReference type="RefSeq" id="WP_158345810.1">
    <property type="nucleotide sequence ID" value="NZ_CP042426.1"/>
</dbReference>
<reference evidence="1 2" key="1">
    <citation type="submission" date="2019-07" db="EMBL/GenBank/DDBJ databases">
        <title>Buchnera limit thermal tolerance of host aphids.</title>
        <authorList>
            <person name="Zhang B."/>
            <person name="Moran N."/>
        </authorList>
    </citation>
    <scope>NUCLEOTIDE SEQUENCE [LARGE SCALE GENOMIC DNA]</scope>
    <source>
        <strain evidence="1 2">Ago-UT1</strain>
    </source>
</reference>
<protein>
    <submittedName>
        <fullName evidence="1">Uncharacterized protein</fullName>
    </submittedName>
</protein>
<gene>
    <name evidence="1" type="ORF">FQV32_00095</name>
</gene>
<dbReference type="OrthoDB" id="6554590at2"/>